<dbReference type="PANTHER" id="PTHR34182:SF1">
    <property type="entry name" value="PROTEIN-EXPORT MEMBRANE PROTEIN SECG"/>
    <property type="match status" value="1"/>
</dbReference>
<feature type="compositionally biased region" description="Low complexity" evidence="11">
    <location>
        <begin position="118"/>
        <end position="130"/>
    </location>
</feature>
<dbReference type="PANTHER" id="PTHR34182">
    <property type="entry name" value="PROTEIN-EXPORT MEMBRANE PROTEIN SECG"/>
    <property type="match status" value="1"/>
</dbReference>
<keyword evidence="4 10" id="KW-1003">Cell membrane</keyword>
<comment type="caution">
    <text evidence="10">Lacks conserved residue(s) required for the propagation of feature annotation.</text>
</comment>
<feature type="compositionally biased region" description="Basic and acidic residues" evidence="11">
    <location>
        <begin position="131"/>
        <end position="143"/>
    </location>
</feature>
<keyword evidence="9 10" id="KW-0472">Membrane</keyword>
<sequence length="180" mass="18296">MATFLIALFSVVLVLVCLFVTLLVLMQKPSANSGMGAALGGGAAEQAFGGEATNVLTRGTIYSIIAFFILCFGLYLGTLAANTDTGPASEGASISKLAEEEIAAGESGTPDDSELVPSAAANEDNAASESNKVDPEAILEEVKGSAAEAQDQSESATEKAKEESPIQLENLDGSESNSGS</sequence>
<evidence type="ECO:0000256" key="2">
    <source>
        <dbReference type="ARBA" id="ARBA00008445"/>
    </source>
</evidence>
<gene>
    <name evidence="12" type="primary">secG</name>
    <name evidence="12" type="ORF">H5P30_17535</name>
</gene>
<dbReference type="GO" id="GO:0043952">
    <property type="term" value="P:protein transport by the Sec complex"/>
    <property type="evidence" value="ECO:0007669"/>
    <property type="project" value="TreeGrafter"/>
</dbReference>
<proteinExistence type="inferred from homology"/>
<dbReference type="NCBIfam" id="TIGR00810">
    <property type="entry name" value="secG"/>
    <property type="match status" value="1"/>
</dbReference>
<dbReference type="EMBL" id="JACHVA010000127">
    <property type="protein sequence ID" value="MBC2603587.1"/>
    <property type="molecule type" value="Genomic_DNA"/>
</dbReference>
<organism evidence="12 13">
    <name type="scientific">Puniceicoccus vermicola</name>
    <dbReference type="NCBI Taxonomy" id="388746"/>
    <lineage>
        <taxon>Bacteria</taxon>
        <taxon>Pseudomonadati</taxon>
        <taxon>Verrucomicrobiota</taxon>
        <taxon>Opitutia</taxon>
        <taxon>Puniceicoccales</taxon>
        <taxon>Puniceicoccaceae</taxon>
        <taxon>Puniceicoccus</taxon>
    </lineage>
</organism>
<keyword evidence="8 10" id="KW-0811">Translocation</keyword>
<dbReference type="GO" id="GO:0065002">
    <property type="term" value="P:intracellular protein transmembrane transport"/>
    <property type="evidence" value="ECO:0007669"/>
    <property type="project" value="TreeGrafter"/>
</dbReference>
<dbReference type="GO" id="GO:0009306">
    <property type="term" value="P:protein secretion"/>
    <property type="evidence" value="ECO:0007669"/>
    <property type="project" value="UniProtKB-UniRule"/>
</dbReference>
<comment type="subcellular location">
    <subcellularLocation>
        <location evidence="1 10">Cell membrane</location>
        <topology evidence="1 10">Multi-pass membrane protein</topology>
    </subcellularLocation>
</comment>
<evidence type="ECO:0000256" key="10">
    <source>
        <dbReference type="RuleBase" id="RU365087"/>
    </source>
</evidence>
<dbReference type="InterPro" id="IPR004692">
    <property type="entry name" value="SecG"/>
</dbReference>
<evidence type="ECO:0000313" key="12">
    <source>
        <dbReference type="EMBL" id="MBC2603587.1"/>
    </source>
</evidence>
<protein>
    <recommendedName>
        <fullName evidence="10">Protein-export membrane protein SecG</fullName>
    </recommendedName>
</protein>
<evidence type="ECO:0000256" key="11">
    <source>
        <dbReference type="SAM" id="MobiDB-lite"/>
    </source>
</evidence>
<evidence type="ECO:0000256" key="6">
    <source>
        <dbReference type="ARBA" id="ARBA00022927"/>
    </source>
</evidence>
<evidence type="ECO:0000256" key="5">
    <source>
        <dbReference type="ARBA" id="ARBA00022692"/>
    </source>
</evidence>
<evidence type="ECO:0000313" key="13">
    <source>
        <dbReference type="Proteomes" id="UP000525652"/>
    </source>
</evidence>
<accession>A0A7X1B112</accession>
<evidence type="ECO:0000256" key="4">
    <source>
        <dbReference type="ARBA" id="ARBA00022475"/>
    </source>
</evidence>
<dbReference type="Proteomes" id="UP000525652">
    <property type="component" value="Unassembled WGS sequence"/>
</dbReference>
<evidence type="ECO:0000256" key="3">
    <source>
        <dbReference type="ARBA" id="ARBA00022448"/>
    </source>
</evidence>
<keyword evidence="7 10" id="KW-1133">Transmembrane helix</keyword>
<evidence type="ECO:0000256" key="9">
    <source>
        <dbReference type="ARBA" id="ARBA00023136"/>
    </source>
</evidence>
<feature type="transmembrane region" description="Helical" evidence="10">
    <location>
        <begin position="59"/>
        <end position="81"/>
    </location>
</feature>
<dbReference type="GO" id="GO:0005886">
    <property type="term" value="C:plasma membrane"/>
    <property type="evidence" value="ECO:0007669"/>
    <property type="project" value="UniProtKB-SubCell"/>
</dbReference>
<reference evidence="12 13" key="1">
    <citation type="submission" date="2020-07" db="EMBL/GenBank/DDBJ databases">
        <authorList>
            <person name="Feng X."/>
        </authorList>
    </citation>
    <scope>NUCLEOTIDE SEQUENCE [LARGE SCALE GENOMIC DNA]</scope>
    <source>
        <strain evidence="12 13">JCM14086</strain>
    </source>
</reference>
<keyword evidence="13" id="KW-1185">Reference proteome</keyword>
<name>A0A7X1B112_9BACT</name>
<dbReference type="Pfam" id="PF03840">
    <property type="entry name" value="SecG"/>
    <property type="match status" value="1"/>
</dbReference>
<dbReference type="AlphaFoldDB" id="A0A7X1B112"/>
<evidence type="ECO:0000256" key="8">
    <source>
        <dbReference type="ARBA" id="ARBA00023010"/>
    </source>
</evidence>
<keyword evidence="3 10" id="KW-0813">Transport</keyword>
<dbReference type="RefSeq" id="WP_185694210.1">
    <property type="nucleotide sequence ID" value="NZ_JACHVA010000127.1"/>
</dbReference>
<comment type="similarity">
    <text evidence="2 10">Belongs to the SecG family.</text>
</comment>
<comment type="caution">
    <text evidence="12">The sequence shown here is derived from an EMBL/GenBank/DDBJ whole genome shotgun (WGS) entry which is preliminary data.</text>
</comment>
<comment type="function">
    <text evidence="10">Involved in protein export. Participates in an early event of protein translocation.</text>
</comment>
<feature type="compositionally biased region" description="Low complexity" evidence="11">
    <location>
        <begin position="145"/>
        <end position="155"/>
    </location>
</feature>
<evidence type="ECO:0000256" key="7">
    <source>
        <dbReference type="ARBA" id="ARBA00022989"/>
    </source>
</evidence>
<dbReference type="GO" id="GO:0015450">
    <property type="term" value="F:protein-transporting ATPase activity"/>
    <property type="evidence" value="ECO:0007669"/>
    <property type="project" value="UniProtKB-UniRule"/>
</dbReference>
<feature type="region of interest" description="Disordered" evidence="11">
    <location>
        <begin position="89"/>
        <end position="180"/>
    </location>
</feature>
<evidence type="ECO:0000256" key="1">
    <source>
        <dbReference type="ARBA" id="ARBA00004651"/>
    </source>
</evidence>
<keyword evidence="5 10" id="KW-0812">Transmembrane</keyword>
<keyword evidence="6 10" id="KW-0653">Protein transport</keyword>